<protein>
    <submittedName>
        <fullName evidence="1">Uncharacterized protein</fullName>
    </submittedName>
</protein>
<name>A0A198A422_9BACL</name>
<gene>
    <name evidence="1" type="ORF">A8708_32880</name>
</gene>
<dbReference type="Proteomes" id="UP000078454">
    <property type="component" value="Unassembled WGS sequence"/>
</dbReference>
<comment type="caution">
    <text evidence="1">The sequence shown here is derived from an EMBL/GenBank/DDBJ whole genome shotgun (WGS) entry which is preliminary data.</text>
</comment>
<evidence type="ECO:0000313" key="2">
    <source>
        <dbReference type="Proteomes" id="UP000078454"/>
    </source>
</evidence>
<accession>A0A198A422</accession>
<reference evidence="1 2" key="1">
    <citation type="submission" date="2016-05" db="EMBL/GenBank/DDBJ databases">
        <title>Paenibacillus sp. 1ZS3-15 nov., isolated from the rhizosphere soil.</title>
        <authorList>
            <person name="Zhang X.X."/>
            <person name="Zhang J."/>
        </authorList>
    </citation>
    <scope>NUCLEOTIDE SEQUENCE [LARGE SCALE GENOMIC DNA]</scope>
    <source>
        <strain evidence="1 2">1ZS3-15</strain>
    </source>
</reference>
<sequence length="233" mass="27237">MQNQQGIFDLALVQMYAPQLLFDRLEPFLPVRVGVTIFNQDGPSPSFRRTISFESDTRIEKVIEYAIYWDYDIEHLYELEHIWIYVGHDGSVINCECSFHGKYFKGILKDRSNVPDTNPTQVTLYSQPGKHAFSPLLAMFELVPNLHTCTYETAGSAGLLVPDMLKDKMSTDSETNQLVERYLQTLRFRPTMEFIPFNWEASFFVPWTELLEEIPLRVHHELQVMRQFFGIQE</sequence>
<proteinExistence type="predicted"/>
<dbReference type="AlphaFoldDB" id="A0A198A422"/>
<dbReference type="OrthoDB" id="1898185at2"/>
<evidence type="ECO:0000313" key="1">
    <source>
        <dbReference type="EMBL" id="OAS15786.1"/>
    </source>
</evidence>
<organism evidence="1 2">
    <name type="scientific">Paenibacillus oryzisoli</name>
    <dbReference type="NCBI Taxonomy" id="1850517"/>
    <lineage>
        <taxon>Bacteria</taxon>
        <taxon>Bacillati</taxon>
        <taxon>Bacillota</taxon>
        <taxon>Bacilli</taxon>
        <taxon>Bacillales</taxon>
        <taxon>Paenibacillaceae</taxon>
        <taxon>Paenibacillus</taxon>
    </lineage>
</organism>
<dbReference type="STRING" id="1850517.A8708_32880"/>
<dbReference type="RefSeq" id="WP_068667854.1">
    <property type="nucleotide sequence ID" value="NZ_LYPB01000080.1"/>
</dbReference>
<dbReference type="EMBL" id="LYPB01000080">
    <property type="protein sequence ID" value="OAS15786.1"/>
    <property type="molecule type" value="Genomic_DNA"/>
</dbReference>
<keyword evidence="2" id="KW-1185">Reference proteome</keyword>